<proteinExistence type="predicted"/>
<accession>E0IEJ1</accession>
<reference evidence="2 3" key="1">
    <citation type="submission" date="2010-07" db="EMBL/GenBank/DDBJ databases">
        <title>The draft genome of Paenibacillus curdlanolyticus YK9.</title>
        <authorList>
            <consortium name="US DOE Joint Genome Institute (JGI-PGF)"/>
            <person name="Lucas S."/>
            <person name="Copeland A."/>
            <person name="Lapidus A."/>
            <person name="Cheng J.-F."/>
            <person name="Bruce D."/>
            <person name="Goodwin L."/>
            <person name="Pitluck S."/>
            <person name="Land M.L."/>
            <person name="Hauser L."/>
            <person name="Chang Y.-J."/>
            <person name="Jeffries C."/>
            <person name="Anderson I.J."/>
            <person name="Johnson E."/>
            <person name="Loganathan U."/>
            <person name="Mulhopadhyay B."/>
            <person name="Kyrpides N."/>
            <person name="Woyke T.J."/>
        </authorList>
    </citation>
    <scope>NUCLEOTIDE SEQUENCE [LARGE SCALE GENOMIC DNA]</scope>
    <source>
        <strain evidence="2 3">YK9</strain>
    </source>
</reference>
<evidence type="ECO:0000313" key="2">
    <source>
        <dbReference type="EMBL" id="EFM09079.1"/>
    </source>
</evidence>
<keyword evidence="1" id="KW-0472">Membrane</keyword>
<protein>
    <submittedName>
        <fullName evidence="2">Uncharacterized protein</fullName>
    </submittedName>
</protein>
<feature type="transmembrane region" description="Helical" evidence="1">
    <location>
        <begin position="34"/>
        <end position="50"/>
    </location>
</feature>
<evidence type="ECO:0000313" key="3">
    <source>
        <dbReference type="Proteomes" id="UP000005387"/>
    </source>
</evidence>
<dbReference type="Proteomes" id="UP000005387">
    <property type="component" value="Unassembled WGS sequence"/>
</dbReference>
<organism evidence="2 3">
    <name type="scientific">Paenibacillus curdlanolyticus YK9</name>
    <dbReference type="NCBI Taxonomy" id="717606"/>
    <lineage>
        <taxon>Bacteria</taxon>
        <taxon>Bacillati</taxon>
        <taxon>Bacillota</taxon>
        <taxon>Bacilli</taxon>
        <taxon>Bacillales</taxon>
        <taxon>Paenibacillaceae</taxon>
        <taxon>Paenibacillus</taxon>
    </lineage>
</organism>
<sequence>MTTFLFLFALGFCIVAFSWFEWPSLPDLRTKTTFATIIFLTYGLTVAITLKPELPGPFQLYEHLLAPLVSDWMKS</sequence>
<evidence type="ECO:0000256" key="1">
    <source>
        <dbReference type="SAM" id="Phobius"/>
    </source>
</evidence>
<dbReference type="EMBL" id="AEDD01000012">
    <property type="protein sequence ID" value="EFM09079.1"/>
    <property type="molecule type" value="Genomic_DNA"/>
</dbReference>
<dbReference type="AlphaFoldDB" id="E0IEJ1"/>
<keyword evidence="1" id="KW-1133">Transmembrane helix</keyword>
<name>E0IEJ1_9BACL</name>
<dbReference type="STRING" id="717606.PaecuDRAFT_4082"/>
<keyword evidence="3" id="KW-1185">Reference proteome</keyword>
<gene>
    <name evidence="2" type="ORF">PaecuDRAFT_4082</name>
</gene>
<keyword evidence="1" id="KW-0812">Transmembrane</keyword>